<feature type="domain" description="Response regulatory" evidence="2">
    <location>
        <begin position="2"/>
        <end position="116"/>
    </location>
</feature>
<organism evidence="3 4">
    <name type="scientific">Novipirellula herctigrandis</name>
    <dbReference type="NCBI Taxonomy" id="2527986"/>
    <lineage>
        <taxon>Bacteria</taxon>
        <taxon>Pseudomonadati</taxon>
        <taxon>Planctomycetota</taxon>
        <taxon>Planctomycetia</taxon>
        <taxon>Pirellulales</taxon>
        <taxon>Pirellulaceae</taxon>
        <taxon>Novipirellula</taxon>
    </lineage>
</organism>
<dbReference type="InterPro" id="IPR001789">
    <property type="entry name" value="Sig_transdc_resp-reg_receiver"/>
</dbReference>
<dbReference type="GO" id="GO:0000160">
    <property type="term" value="P:phosphorelay signal transduction system"/>
    <property type="evidence" value="ECO:0007669"/>
    <property type="project" value="InterPro"/>
</dbReference>
<evidence type="ECO:0000313" key="4">
    <source>
        <dbReference type="Proteomes" id="UP000315010"/>
    </source>
</evidence>
<evidence type="ECO:0000256" key="1">
    <source>
        <dbReference type="PROSITE-ProRule" id="PRU00169"/>
    </source>
</evidence>
<name>A0A5C5Z4D1_9BACT</name>
<comment type="caution">
    <text evidence="3">The sequence shown here is derived from an EMBL/GenBank/DDBJ whole genome shotgun (WGS) entry which is preliminary data.</text>
</comment>
<dbReference type="SMART" id="SM00448">
    <property type="entry name" value="REC"/>
    <property type="match status" value="1"/>
</dbReference>
<dbReference type="InterPro" id="IPR011006">
    <property type="entry name" value="CheY-like_superfamily"/>
</dbReference>
<dbReference type="RefSeq" id="WP_146397324.1">
    <property type="nucleotide sequence ID" value="NZ_SJPJ01000001.1"/>
</dbReference>
<gene>
    <name evidence="3" type="primary">nreC_3</name>
    <name evidence="3" type="ORF">CA13_28560</name>
</gene>
<proteinExistence type="predicted"/>
<dbReference type="PROSITE" id="PS50110">
    <property type="entry name" value="RESPONSE_REGULATORY"/>
    <property type="match status" value="1"/>
</dbReference>
<dbReference type="AlphaFoldDB" id="A0A5C5Z4D1"/>
<dbReference type="SUPFAM" id="SSF52172">
    <property type="entry name" value="CheY-like"/>
    <property type="match status" value="1"/>
</dbReference>
<sequence length="125" mass="13802">MRVVVASQHRPTRSAIAVLIEAQSDLELTGDVADFTDLLANIKSKRPELVVLDWDVLGKRIDTLQALLELFDEPPLIIALSVHEEARSAAFDSGVAGFAFKGDPPSQLLKVIREFQRTGEKRPQP</sequence>
<keyword evidence="1" id="KW-0597">Phosphoprotein</keyword>
<dbReference type="Proteomes" id="UP000315010">
    <property type="component" value="Unassembled WGS sequence"/>
</dbReference>
<reference evidence="3 4" key="1">
    <citation type="submission" date="2019-02" db="EMBL/GenBank/DDBJ databases">
        <title>Deep-cultivation of Planctomycetes and their phenomic and genomic characterization uncovers novel biology.</title>
        <authorList>
            <person name="Wiegand S."/>
            <person name="Jogler M."/>
            <person name="Boedeker C."/>
            <person name="Pinto D."/>
            <person name="Vollmers J."/>
            <person name="Rivas-Marin E."/>
            <person name="Kohn T."/>
            <person name="Peeters S.H."/>
            <person name="Heuer A."/>
            <person name="Rast P."/>
            <person name="Oberbeckmann S."/>
            <person name="Bunk B."/>
            <person name="Jeske O."/>
            <person name="Meyerdierks A."/>
            <person name="Storesund J.E."/>
            <person name="Kallscheuer N."/>
            <person name="Luecker S."/>
            <person name="Lage O.M."/>
            <person name="Pohl T."/>
            <person name="Merkel B.J."/>
            <person name="Hornburger P."/>
            <person name="Mueller R.-W."/>
            <person name="Bruemmer F."/>
            <person name="Labrenz M."/>
            <person name="Spormann A.M."/>
            <person name="Op Den Camp H."/>
            <person name="Overmann J."/>
            <person name="Amann R."/>
            <person name="Jetten M.S.M."/>
            <person name="Mascher T."/>
            <person name="Medema M.H."/>
            <person name="Devos D.P."/>
            <person name="Kaster A.-K."/>
            <person name="Ovreas L."/>
            <person name="Rohde M."/>
            <person name="Galperin M.Y."/>
            <person name="Jogler C."/>
        </authorList>
    </citation>
    <scope>NUCLEOTIDE SEQUENCE [LARGE SCALE GENOMIC DNA]</scope>
    <source>
        <strain evidence="3 4">CA13</strain>
    </source>
</reference>
<feature type="modified residue" description="4-aspartylphosphate" evidence="1">
    <location>
        <position position="53"/>
    </location>
</feature>
<accession>A0A5C5Z4D1</accession>
<evidence type="ECO:0000259" key="2">
    <source>
        <dbReference type="PROSITE" id="PS50110"/>
    </source>
</evidence>
<protein>
    <submittedName>
        <fullName evidence="3">Oxygen regulatory protein NreC</fullName>
    </submittedName>
</protein>
<evidence type="ECO:0000313" key="3">
    <source>
        <dbReference type="EMBL" id="TWT81403.1"/>
    </source>
</evidence>
<dbReference type="EMBL" id="SJPJ01000001">
    <property type="protein sequence ID" value="TWT81403.1"/>
    <property type="molecule type" value="Genomic_DNA"/>
</dbReference>
<dbReference type="Gene3D" id="3.40.50.2300">
    <property type="match status" value="1"/>
</dbReference>
<keyword evidence="4" id="KW-1185">Reference proteome</keyword>
<dbReference type="OrthoDB" id="162475at2"/>